<name>A0A377GCI1_9GAMM</name>
<sequence length="71" mass="8428">MLLNLKRGYFIGFLIMTPETQNQTDKMQTAAIFDFDGTITYKNTTIPFLKFIDEKHFFWKFLQKAVTARKN</sequence>
<proteinExistence type="predicted"/>
<dbReference type="Proteomes" id="UP000254554">
    <property type="component" value="Unassembled WGS sequence"/>
</dbReference>
<dbReference type="EMBL" id="UGGT01000001">
    <property type="protein sequence ID" value="STO22211.1"/>
    <property type="molecule type" value="Genomic_DNA"/>
</dbReference>
<protein>
    <recommendedName>
        <fullName evidence="3">HAD hydrolase, family IB</fullName>
    </recommendedName>
</protein>
<dbReference type="GeneID" id="93293067"/>
<evidence type="ECO:0000313" key="2">
    <source>
        <dbReference type="Proteomes" id="UP000254554"/>
    </source>
</evidence>
<dbReference type="RefSeq" id="WP_019350071.1">
    <property type="nucleotide sequence ID" value="NZ_UGGT01000001.1"/>
</dbReference>
<accession>A0A377GCI1</accession>
<evidence type="ECO:0008006" key="3">
    <source>
        <dbReference type="Google" id="ProtNLM"/>
    </source>
</evidence>
<dbReference type="OrthoDB" id="9794212at2"/>
<dbReference type="STRING" id="1094715.GCA_000236165_02141"/>
<evidence type="ECO:0000313" key="1">
    <source>
        <dbReference type="EMBL" id="STO22211.1"/>
    </source>
</evidence>
<keyword evidence="2" id="KW-1185">Reference proteome</keyword>
<reference evidence="1 2" key="1">
    <citation type="submission" date="2018-06" db="EMBL/GenBank/DDBJ databases">
        <authorList>
            <consortium name="Pathogen Informatics"/>
            <person name="Doyle S."/>
        </authorList>
    </citation>
    <scope>NUCLEOTIDE SEQUENCE [LARGE SCALE GENOMIC DNA]</scope>
    <source>
        <strain evidence="1 2">NCTC11370</strain>
    </source>
</reference>
<organism evidence="1 2">
    <name type="scientific">Fluoribacter dumoffii</name>
    <dbReference type="NCBI Taxonomy" id="463"/>
    <lineage>
        <taxon>Bacteria</taxon>
        <taxon>Pseudomonadati</taxon>
        <taxon>Pseudomonadota</taxon>
        <taxon>Gammaproteobacteria</taxon>
        <taxon>Legionellales</taxon>
        <taxon>Legionellaceae</taxon>
        <taxon>Fluoribacter</taxon>
    </lineage>
</organism>
<gene>
    <name evidence="1" type="ORF">NCTC11370_02297</name>
</gene>
<dbReference type="AlphaFoldDB" id="A0A377GCI1"/>